<reference evidence="3 4" key="1">
    <citation type="submission" date="2012-11" db="EMBL/GenBank/DDBJ databases">
        <title>FINISHED of Natronococcus occultus SP4, DSM 3396.</title>
        <authorList>
            <consortium name="DOE Joint Genome Institute"/>
            <person name="Eisen J."/>
            <person name="Huntemann M."/>
            <person name="Wei C.-L."/>
            <person name="Han J."/>
            <person name="Detter J.C."/>
            <person name="Han C."/>
            <person name="Tapia R."/>
            <person name="Chen A."/>
            <person name="Kyrpides N."/>
            <person name="Mavromatis K."/>
            <person name="Markowitz V."/>
            <person name="Szeto E."/>
            <person name="Ivanova N."/>
            <person name="Mikhailova N."/>
            <person name="Ovchinnikova G."/>
            <person name="Pagani I."/>
            <person name="Pati A."/>
            <person name="Goodwin L."/>
            <person name="Nordberg H.P."/>
            <person name="Cantor M.N."/>
            <person name="Hua S.X."/>
            <person name="Woyke T."/>
            <person name="Eisen J."/>
            <person name="Klenk H.-P."/>
            <person name="Klenk H.-P."/>
        </authorList>
    </citation>
    <scope>NUCLEOTIDE SEQUENCE [LARGE SCALE GENOMIC DNA]</scope>
    <source>
        <strain evidence="3 4">SP4</strain>
    </source>
</reference>
<dbReference type="STRING" id="694430.Natoc_3667"/>
<dbReference type="RefSeq" id="WP_015322817.1">
    <property type="nucleotide sequence ID" value="NC_019974.1"/>
</dbReference>
<accession>L0K5J7</accession>
<dbReference type="OrthoDB" id="8087at2157"/>
<protein>
    <submittedName>
        <fullName evidence="3">Putative unusual protein kinase</fullName>
    </submittedName>
</protein>
<name>L0K5J7_9EURY</name>
<dbReference type="HOGENOM" id="CLU_006533_0_3_2"/>
<keyword evidence="3" id="KW-0418">Kinase</keyword>
<evidence type="ECO:0000313" key="3">
    <source>
        <dbReference type="EMBL" id="AGB39383.1"/>
    </source>
</evidence>
<evidence type="ECO:0000259" key="2">
    <source>
        <dbReference type="PROSITE" id="PS50011"/>
    </source>
</evidence>
<proteinExistence type="inferred from homology"/>
<dbReference type="AlphaFoldDB" id="L0K5J7"/>
<dbReference type="EMBL" id="CP003929">
    <property type="protein sequence ID" value="AGB39383.1"/>
    <property type="molecule type" value="Genomic_DNA"/>
</dbReference>
<dbReference type="Proteomes" id="UP000010878">
    <property type="component" value="Chromosome"/>
</dbReference>
<dbReference type="GeneID" id="14402434"/>
<dbReference type="SUPFAM" id="SSF56112">
    <property type="entry name" value="Protein kinase-like (PK-like)"/>
    <property type="match status" value="1"/>
</dbReference>
<evidence type="ECO:0000256" key="1">
    <source>
        <dbReference type="ARBA" id="ARBA00009670"/>
    </source>
</evidence>
<gene>
    <name evidence="3" type="ORF">Natoc_3667</name>
</gene>
<dbReference type="Pfam" id="PF03109">
    <property type="entry name" value="ABC1"/>
    <property type="match status" value="1"/>
</dbReference>
<organism evidence="3 4">
    <name type="scientific">Natronococcus occultus SP4</name>
    <dbReference type="NCBI Taxonomy" id="694430"/>
    <lineage>
        <taxon>Archaea</taxon>
        <taxon>Methanobacteriati</taxon>
        <taxon>Methanobacteriota</taxon>
        <taxon>Stenosarchaea group</taxon>
        <taxon>Halobacteria</taxon>
        <taxon>Halobacteriales</taxon>
        <taxon>Natrialbaceae</taxon>
        <taxon>Natronococcus</taxon>
    </lineage>
</organism>
<dbReference type="InterPro" id="IPR011009">
    <property type="entry name" value="Kinase-like_dom_sf"/>
</dbReference>
<dbReference type="InterPro" id="IPR004147">
    <property type="entry name" value="ABC1_dom"/>
</dbReference>
<dbReference type="eggNOG" id="arCOG01189">
    <property type="taxonomic scope" value="Archaea"/>
</dbReference>
<sequence>MTGYGYYLRYIQVLLRFLPVAIALLRDRRRFLLFGPPRRVSTATHRERAERLTETMLDLGPAFIKVGQVLSTRPDVVPPTYVEAFATLQNEVPEDVGGDPEAVLEDELGEVLDLETAEPVAGGSLAFVYTAEYEGERIALKVRRPGLVSMIERDLRVIRGIVPLIATFADERQRYSLENVADDFEEIILEELDFEREAAIMAEIGDNFADDDRVVIPEPHAELCSDRVIAMEYVEGRKITDEDALEAVGVGRTEMATLIARTYLKMGLVDGVFHADPHPGNLAVTDGGRLVIYDYGMSQRLTSQEQEDITNLYRTLVRRDVDGLLNTLIALEVLEPTVDRTAVRRVLELVIENLEGRSEITWRAIITELLSMLQDFPFRIPPNVMLLVRAGTVGEGVCRSLDPEFDFLGATRSFLVDHGFIESELEALLAETRTDLRESAPVLARAPARFDSVFGQLERGELVVRTDPVDPPSGSDPAVGYAVLAGALFVATAVLTLHTQPYELPSLLAAVVATVQYVRARR</sequence>
<dbReference type="PANTHER" id="PTHR10566:SF113">
    <property type="entry name" value="PROTEIN ACTIVITY OF BC1 COMPLEX KINASE 7, CHLOROPLASTIC"/>
    <property type="match status" value="1"/>
</dbReference>
<dbReference type="PANTHER" id="PTHR10566">
    <property type="entry name" value="CHAPERONE-ACTIVITY OF BC1 COMPLEX CABC1 -RELATED"/>
    <property type="match status" value="1"/>
</dbReference>
<keyword evidence="3" id="KW-0808">Transferase</keyword>
<dbReference type="CDD" id="cd05121">
    <property type="entry name" value="ABC1_ADCK3-like"/>
    <property type="match status" value="1"/>
</dbReference>
<dbReference type="InterPro" id="IPR050154">
    <property type="entry name" value="UbiB_kinase"/>
</dbReference>
<dbReference type="KEGG" id="nou:Natoc_3667"/>
<evidence type="ECO:0000313" key="4">
    <source>
        <dbReference type="Proteomes" id="UP000010878"/>
    </source>
</evidence>
<dbReference type="PROSITE" id="PS50011">
    <property type="entry name" value="PROTEIN_KINASE_DOM"/>
    <property type="match status" value="1"/>
</dbReference>
<dbReference type="InterPro" id="IPR000719">
    <property type="entry name" value="Prot_kinase_dom"/>
</dbReference>
<comment type="similarity">
    <text evidence="1">Belongs to the protein kinase superfamily. ADCK protein kinase family.</text>
</comment>
<feature type="domain" description="Protein kinase" evidence="2">
    <location>
        <begin position="114"/>
        <end position="454"/>
    </location>
</feature>
<keyword evidence="4" id="KW-1185">Reference proteome</keyword>
<dbReference type="GO" id="GO:0004672">
    <property type="term" value="F:protein kinase activity"/>
    <property type="evidence" value="ECO:0007669"/>
    <property type="project" value="InterPro"/>
</dbReference>
<dbReference type="GO" id="GO:0005524">
    <property type="term" value="F:ATP binding"/>
    <property type="evidence" value="ECO:0007669"/>
    <property type="project" value="InterPro"/>
</dbReference>